<dbReference type="Gene3D" id="3.40.50.720">
    <property type="entry name" value="NAD(P)-binding Rossmann-like Domain"/>
    <property type="match status" value="1"/>
</dbReference>
<dbReference type="InterPro" id="IPR016040">
    <property type="entry name" value="NAD(P)-bd_dom"/>
</dbReference>
<gene>
    <name evidence="2" type="ORF">Aco03nite_092330</name>
</gene>
<accession>A0ABQ3XQR2</accession>
<keyword evidence="3" id="KW-1185">Reference proteome</keyword>
<sequence>MTLVVLGATGGTGRHLVSLALGRGLKVRALVRNPATAQLPTDDRLSVVRADVHDAAGIAAAIGPDDILVSGLGPASRAEASTLTAGAHAVIAAAPHRIVWLGAAGTGPSAATTSSFTRRFLKTGLGPEHTAKELADTAILEAGGTLIHVGPLLGKQDKPHLTLVLLSRAARTFWPTSGPRVTVARLMLDAATAETPGSGVLLVRPPA</sequence>
<proteinExistence type="predicted"/>
<dbReference type="InterPro" id="IPR036291">
    <property type="entry name" value="NAD(P)-bd_dom_sf"/>
</dbReference>
<protein>
    <submittedName>
        <fullName evidence="2">NADH-flavin reductase</fullName>
    </submittedName>
</protein>
<dbReference type="EMBL" id="BOMG01000115">
    <property type="protein sequence ID" value="GID60829.1"/>
    <property type="molecule type" value="Genomic_DNA"/>
</dbReference>
<evidence type="ECO:0000313" key="3">
    <source>
        <dbReference type="Proteomes" id="UP000612282"/>
    </source>
</evidence>
<dbReference type="SUPFAM" id="SSF51735">
    <property type="entry name" value="NAD(P)-binding Rossmann-fold domains"/>
    <property type="match status" value="1"/>
</dbReference>
<name>A0ABQ3XQR2_9ACTN</name>
<feature type="domain" description="NAD(P)-binding" evidence="1">
    <location>
        <begin position="7"/>
        <end position="192"/>
    </location>
</feature>
<dbReference type="PANTHER" id="PTHR15020:SF50">
    <property type="entry name" value="UPF0659 PROTEIN YMR090W"/>
    <property type="match status" value="1"/>
</dbReference>
<comment type="caution">
    <text evidence="2">The sequence shown here is derived from an EMBL/GenBank/DDBJ whole genome shotgun (WGS) entry which is preliminary data.</text>
</comment>
<dbReference type="PANTHER" id="PTHR15020">
    <property type="entry name" value="FLAVIN REDUCTASE-RELATED"/>
    <property type="match status" value="1"/>
</dbReference>
<evidence type="ECO:0000313" key="2">
    <source>
        <dbReference type="EMBL" id="GID60829.1"/>
    </source>
</evidence>
<dbReference type="RefSeq" id="WP_203808214.1">
    <property type="nucleotide sequence ID" value="NZ_BAAAQE010000049.1"/>
</dbReference>
<organism evidence="2 3">
    <name type="scientific">Actinoplanes couchii</name>
    <dbReference type="NCBI Taxonomy" id="403638"/>
    <lineage>
        <taxon>Bacteria</taxon>
        <taxon>Bacillati</taxon>
        <taxon>Actinomycetota</taxon>
        <taxon>Actinomycetes</taxon>
        <taxon>Micromonosporales</taxon>
        <taxon>Micromonosporaceae</taxon>
        <taxon>Actinoplanes</taxon>
    </lineage>
</organism>
<dbReference type="Pfam" id="PF13460">
    <property type="entry name" value="NAD_binding_10"/>
    <property type="match status" value="1"/>
</dbReference>
<reference evidence="2 3" key="1">
    <citation type="submission" date="2021-01" db="EMBL/GenBank/DDBJ databases">
        <title>Whole genome shotgun sequence of Actinoplanes couchii NBRC 106145.</title>
        <authorList>
            <person name="Komaki H."/>
            <person name="Tamura T."/>
        </authorList>
    </citation>
    <scope>NUCLEOTIDE SEQUENCE [LARGE SCALE GENOMIC DNA]</scope>
    <source>
        <strain evidence="2 3">NBRC 106145</strain>
    </source>
</reference>
<evidence type="ECO:0000259" key="1">
    <source>
        <dbReference type="Pfam" id="PF13460"/>
    </source>
</evidence>
<dbReference type="Proteomes" id="UP000612282">
    <property type="component" value="Unassembled WGS sequence"/>
</dbReference>